<dbReference type="InterPro" id="IPR009057">
    <property type="entry name" value="Homeodomain-like_sf"/>
</dbReference>
<gene>
    <name evidence="5" type="ORF">ADIARSV_3634</name>
</gene>
<dbReference type="InterPro" id="IPR020449">
    <property type="entry name" value="Tscrpt_reg_AraC-type_HTH"/>
</dbReference>
<dbReference type="PANTHER" id="PTHR43280">
    <property type="entry name" value="ARAC-FAMILY TRANSCRIPTIONAL REGULATOR"/>
    <property type="match status" value="1"/>
</dbReference>
<dbReference type="STRING" id="1150600.ADIARSV_3634"/>
<feature type="domain" description="HTH araC/xylS-type" evidence="4">
    <location>
        <begin position="222"/>
        <end position="323"/>
    </location>
</feature>
<dbReference type="EMBL" id="AQPN01000125">
    <property type="protein sequence ID" value="EOR93215.1"/>
    <property type="molecule type" value="Genomic_DNA"/>
</dbReference>
<dbReference type="GO" id="GO:0043565">
    <property type="term" value="F:sequence-specific DNA binding"/>
    <property type="evidence" value="ECO:0007669"/>
    <property type="project" value="InterPro"/>
</dbReference>
<keyword evidence="2" id="KW-0238">DNA-binding</keyword>
<dbReference type="Pfam" id="PF12833">
    <property type="entry name" value="HTH_18"/>
    <property type="match status" value="1"/>
</dbReference>
<reference evidence="5 6" key="1">
    <citation type="journal article" date="2013" name="Genome Announc.">
        <title>Draft Genome Sequence of Arcticibacter svalbardensis Strain MN12-7T, a Member of the Family Sphingobacteriaceae Isolated from an Arctic Soil Sample.</title>
        <authorList>
            <person name="Shivaji S."/>
            <person name="Ara S."/>
            <person name="Prasad S."/>
            <person name="Manasa B.P."/>
            <person name="Begum Z."/>
            <person name="Singh A."/>
            <person name="Kumar Pinnaka A."/>
        </authorList>
    </citation>
    <scope>NUCLEOTIDE SEQUENCE [LARGE SCALE GENOMIC DNA]</scope>
    <source>
        <strain evidence="5 6">MN12-7</strain>
    </source>
</reference>
<organism evidence="5 6">
    <name type="scientific">Arcticibacter svalbardensis MN12-7</name>
    <dbReference type="NCBI Taxonomy" id="1150600"/>
    <lineage>
        <taxon>Bacteria</taxon>
        <taxon>Pseudomonadati</taxon>
        <taxon>Bacteroidota</taxon>
        <taxon>Sphingobacteriia</taxon>
        <taxon>Sphingobacteriales</taxon>
        <taxon>Sphingobacteriaceae</taxon>
        <taxon>Arcticibacter</taxon>
    </lineage>
</organism>
<dbReference type="AlphaFoldDB" id="R9GNX3"/>
<name>R9GNX3_9SPHI</name>
<keyword evidence="1" id="KW-0805">Transcription regulation</keyword>
<proteinExistence type="predicted"/>
<dbReference type="GO" id="GO:0003700">
    <property type="term" value="F:DNA-binding transcription factor activity"/>
    <property type="evidence" value="ECO:0007669"/>
    <property type="project" value="InterPro"/>
</dbReference>
<dbReference type="InterPro" id="IPR018060">
    <property type="entry name" value="HTH_AraC"/>
</dbReference>
<keyword evidence="3" id="KW-0804">Transcription</keyword>
<keyword evidence="6" id="KW-1185">Reference proteome</keyword>
<dbReference type="RefSeq" id="WP_016196859.1">
    <property type="nucleotide sequence ID" value="NZ_AQPN01000125.1"/>
</dbReference>
<evidence type="ECO:0000313" key="6">
    <source>
        <dbReference type="Proteomes" id="UP000014174"/>
    </source>
</evidence>
<evidence type="ECO:0000313" key="5">
    <source>
        <dbReference type="EMBL" id="EOR93215.1"/>
    </source>
</evidence>
<dbReference type="PRINTS" id="PR00032">
    <property type="entry name" value="HTHARAC"/>
</dbReference>
<dbReference type="PROSITE" id="PS01124">
    <property type="entry name" value="HTH_ARAC_FAMILY_2"/>
    <property type="match status" value="1"/>
</dbReference>
<dbReference type="PANTHER" id="PTHR43280:SF32">
    <property type="entry name" value="TRANSCRIPTIONAL REGULATORY PROTEIN"/>
    <property type="match status" value="1"/>
</dbReference>
<comment type="caution">
    <text evidence="5">The sequence shown here is derived from an EMBL/GenBank/DDBJ whole genome shotgun (WGS) entry which is preliminary data.</text>
</comment>
<dbReference type="PATRIC" id="fig|1150600.3.peg.3601"/>
<protein>
    <submittedName>
        <fullName evidence="5">Transcriptional regulator, AraC family</fullName>
    </submittedName>
</protein>
<evidence type="ECO:0000259" key="4">
    <source>
        <dbReference type="PROSITE" id="PS01124"/>
    </source>
</evidence>
<evidence type="ECO:0000256" key="2">
    <source>
        <dbReference type="ARBA" id="ARBA00023125"/>
    </source>
</evidence>
<sequence>MEPLHCNGSNNYDIYENPNDRMSTFIHLQTISEIFLLFGLPNDIHHPLVGVVDFSKVNLQINDEIKLSADYYSIMFKNYPSNKFKYGRKIIDFQNGSLICMAPNQVIEIDKDEQASENIKGWGLFFHPELIRATSLNDKIKKYSFFSYETSEALHLSEKEKQVLYDCISKINTELEENIDVHSQNIIVSTIELLLNYCSRFYGRQFITRKSSNNSVLVQLEKILTEYYNPDNKQEKGLPTVKHLSDQVHLSPGYLSDLLKKETGKNTQDHIHFYLIEEAKSKLISTNKSVSQIAYALGFDYPQYFNKLFKQKTGKTPIEFRNMN</sequence>
<dbReference type="Gene3D" id="1.10.10.60">
    <property type="entry name" value="Homeodomain-like"/>
    <property type="match status" value="2"/>
</dbReference>
<dbReference type="Proteomes" id="UP000014174">
    <property type="component" value="Unassembled WGS sequence"/>
</dbReference>
<dbReference type="SMART" id="SM00342">
    <property type="entry name" value="HTH_ARAC"/>
    <property type="match status" value="1"/>
</dbReference>
<evidence type="ECO:0000256" key="3">
    <source>
        <dbReference type="ARBA" id="ARBA00023163"/>
    </source>
</evidence>
<evidence type="ECO:0000256" key="1">
    <source>
        <dbReference type="ARBA" id="ARBA00023015"/>
    </source>
</evidence>
<dbReference type="SUPFAM" id="SSF46689">
    <property type="entry name" value="Homeodomain-like"/>
    <property type="match status" value="1"/>
</dbReference>
<dbReference type="eggNOG" id="COG2207">
    <property type="taxonomic scope" value="Bacteria"/>
</dbReference>
<accession>R9GNX3</accession>